<accession>W4KFS4</accession>
<dbReference type="GeneID" id="20670033"/>
<evidence type="ECO:0000256" key="1">
    <source>
        <dbReference type="SAM" id="MobiDB-lite"/>
    </source>
</evidence>
<feature type="region of interest" description="Disordered" evidence="1">
    <location>
        <begin position="1"/>
        <end position="24"/>
    </location>
</feature>
<evidence type="ECO:0000313" key="2">
    <source>
        <dbReference type="EMBL" id="ETW84702.1"/>
    </source>
</evidence>
<reference evidence="2 3" key="1">
    <citation type="journal article" date="2012" name="New Phytol.">
        <title>Insight into trade-off between wood decay and parasitism from the genome of a fungal forest pathogen.</title>
        <authorList>
            <person name="Olson A."/>
            <person name="Aerts A."/>
            <person name="Asiegbu F."/>
            <person name="Belbahri L."/>
            <person name="Bouzid O."/>
            <person name="Broberg A."/>
            <person name="Canback B."/>
            <person name="Coutinho P.M."/>
            <person name="Cullen D."/>
            <person name="Dalman K."/>
            <person name="Deflorio G."/>
            <person name="van Diepen L.T."/>
            <person name="Dunand C."/>
            <person name="Duplessis S."/>
            <person name="Durling M."/>
            <person name="Gonthier P."/>
            <person name="Grimwood J."/>
            <person name="Fossdal C.G."/>
            <person name="Hansson D."/>
            <person name="Henrissat B."/>
            <person name="Hietala A."/>
            <person name="Himmelstrand K."/>
            <person name="Hoffmeister D."/>
            <person name="Hogberg N."/>
            <person name="James T.Y."/>
            <person name="Karlsson M."/>
            <person name="Kohler A."/>
            <person name="Kues U."/>
            <person name="Lee Y.H."/>
            <person name="Lin Y.C."/>
            <person name="Lind M."/>
            <person name="Lindquist E."/>
            <person name="Lombard V."/>
            <person name="Lucas S."/>
            <person name="Lunden K."/>
            <person name="Morin E."/>
            <person name="Murat C."/>
            <person name="Park J."/>
            <person name="Raffaello T."/>
            <person name="Rouze P."/>
            <person name="Salamov A."/>
            <person name="Schmutz J."/>
            <person name="Solheim H."/>
            <person name="Stahlberg J."/>
            <person name="Velez H."/>
            <person name="de Vries R.P."/>
            <person name="Wiebenga A."/>
            <person name="Woodward S."/>
            <person name="Yakovlev I."/>
            <person name="Garbelotto M."/>
            <person name="Martin F."/>
            <person name="Grigoriev I.V."/>
            <person name="Stenlid J."/>
        </authorList>
    </citation>
    <scope>NUCLEOTIDE SEQUENCE [LARGE SCALE GENOMIC DNA]</scope>
    <source>
        <strain evidence="2 3">TC 32-1</strain>
    </source>
</reference>
<evidence type="ECO:0000313" key="3">
    <source>
        <dbReference type="Proteomes" id="UP000030671"/>
    </source>
</evidence>
<dbReference type="Proteomes" id="UP000030671">
    <property type="component" value="Unassembled WGS sequence"/>
</dbReference>
<feature type="compositionally biased region" description="Pro residues" evidence="1">
    <location>
        <begin position="1"/>
        <end position="12"/>
    </location>
</feature>
<gene>
    <name evidence="2" type="ORF">HETIRDRAFT_313458</name>
</gene>
<name>W4KFS4_HETIT</name>
<dbReference type="AlphaFoldDB" id="W4KFS4"/>
<protein>
    <submittedName>
        <fullName evidence="2">Uncharacterized protein</fullName>
    </submittedName>
</protein>
<dbReference type="HOGENOM" id="CLU_2782778_0_0_1"/>
<dbReference type="InParanoid" id="W4KFS4"/>
<sequence length="71" mass="7439">MPVPVPPTPRPLTPSATSGLDGGNSPCPCLVKGVWPTYHGVCMSPSLSSLTVRRIYITSPASPQSCGMDQR</sequence>
<proteinExistence type="predicted"/>
<organism evidence="2 3">
    <name type="scientific">Heterobasidion irregulare (strain TC 32-1)</name>
    <dbReference type="NCBI Taxonomy" id="747525"/>
    <lineage>
        <taxon>Eukaryota</taxon>
        <taxon>Fungi</taxon>
        <taxon>Dikarya</taxon>
        <taxon>Basidiomycota</taxon>
        <taxon>Agaricomycotina</taxon>
        <taxon>Agaricomycetes</taxon>
        <taxon>Russulales</taxon>
        <taxon>Bondarzewiaceae</taxon>
        <taxon>Heterobasidion</taxon>
        <taxon>Heterobasidion annosum species complex</taxon>
    </lineage>
</organism>
<dbReference type="RefSeq" id="XP_009544339.1">
    <property type="nucleotide sequence ID" value="XM_009546044.1"/>
</dbReference>
<keyword evidence="3" id="KW-1185">Reference proteome</keyword>
<dbReference type="KEGG" id="hir:HETIRDRAFT_313458"/>
<dbReference type="EMBL" id="KI925456">
    <property type="protein sequence ID" value="ETW84702.1"/>
    <property type="molecule type" value="Genomic_DNA"/>
</dbReference>